<dbReference type="AlphaFoldDB" id="A0A7X6MXN0"/>
<evidence type="ECO:0000256" key="1">
    <source>
        <dbReference type="SAM" id="Phobius"/>
    </source>
</evidence>
<feature type="transmembrane region" description="Helical" evidence="1">
    <location>
        <begin position="28"/>
        <end position="45"/>
    </location>
</feature>
<reference evidence="2 3" key="1">
    <citation type="submission" date="2020-04" db="EMBL/GenBank/DDBJ databases">
        <title>MicrobeNet Type strains.</title>
        <authorList>
            <person name="Nicholson A.C."/>
        </authorList>
    </citation>
    <scope>NUCLEOTIDE SEQUENCE [LARGE SCALE GENOMIC DNA]</scope>
    <source>
        <strain evidence="2 3">CCUG 69612</strain>
    </source>
</reference>
<keyword evidence="1" id="KW-0472">Membrane</keyword>
<proteinExistence type="predicted"/>
<name>A0A7X6MXN0_9STRE</name>
<protein>
    <submittedName>
        <fullName evidence="2">Uncharacterized protein</fullName>
    </submittedName>
</protein>
<keyword evidence="1" id="KW-0812">Transmembrane</keyword>
<evidence type="ECO:0000313" key="2">
    <source>
        <dbReference type="EMBL" id="NKZ19634.1"/>
    </source>
</evidence>
<comment type="caution">
    <text evidence="2">The sequence shown here is derived from an EMBL/GenBank/DDBJ whole genome shotgun (WGS) entry which is preliminary data.</text>
</comment>
<keyword evidence="1" id="KW-1133">Transmembrane helix</keyword>
<organism evidence="2 3">
    <name type="scientific">Streptococcus ovuberis</name>
    <dbReference type="NCBI Taxonomy" id="1936207"/>
    <lineage>
        <taxon>Bacteria</taxon>
        <taxon>Bacillati</taxon>
        <taxon>Bacillota</taxon>
        <taxon>Bacilli</taxon>
        <taxon>Lactobacillales</taxon>
        <taxon>Streptococcaceae</taxon>
        <taxon>Streptococcus</taxon>
    </lineage>
</organism>
<accession>A0A7X6MXN0</accession>
<gene>
    <name evidence="2" type="ORF">HF992_01985</name>
</gene>
<feature type="transmembrane region" description="Helical" evidence="1">
    <location>
        <begin position="5"/>
        <end position="22"/>
    </location>
</feature>
<dbReference type="RefSeq" id="WP_168548387.1">
    <property type="nucleotide sequence ID" value="NZ_JAAXPR010000002.1"/>
</dbReference>
<keyword evidence="3" id="KW-1185">Reference proteome</keyword>
<sequence length="55" mass="6320">MKTNVILGLVFLMFAFILGIVVKPWYLGVPFLLSGLYYMIISVTIEKDKEDNHDI</sequence>
<dbReference type="EMBL" id="JAAXPR010000002">
    <property type="protein sequence ID" value="NKZ19634.1"/>
    <property type="molecule type" value="Genomic_DNA"/>
</dbReference>
<dbReference type="Proteomes" id="UP000522720">
    <property type="component" value="Unassembled WGS sequence"/>
</dbReference>
<evidence type="ECO:0000313" key="3">
    <source>
        <dbReference type="Proteomes" id="UP000522720"/>
    </source>
</evidence>